<proteinExistence type="predicted"/>
<dbReference type="Proteomes" id="UP000717585">
    <property type="component" value="Unassembled WGS sequence"/>
</dbReference>
<evidence type="ECO:0000313" key="4">
    <source>
        <dbReference type="Proteomes" id="UP000717585"/>
    </source>
</evidence>
<comment type="caution">
    <text evidence="3">The sequence shown here is derived from an EMBL/GenBank/DDBJ whole genome shotgun (WGS) entry which is preliminary data.</text>
</comment>
<name>A0A8J6B3G9_9EUKA</name>
<feature type="transmembrane region" description="Helical" evidence="2">
    <location>
        <begin position="62"/>
        <end position="80"/>
    </location>
</feature>
<dbReference type="EMBL" id="JAHDYR010000038">
    <property type="protein sequence ID" value="KAG9392174.1"/>
    <property type="molecule type" value="Genomic_DNA"/>
</dbReference>
<keyword evidence="2" id="KW-0472">Membrane</keyword>
<sequence length="283" mass="31269">MNTDAMERGPIRTRQAYEAYISRVIDSYVEDRHVYPFIRNPGRGKGLRRRQRGKADVPWHPFWVGCFNFCIPGLGLAIIGQKRRGWHYLVSFLVITLTCLTAALVLSVLGILLAITLIGLPIAFVLFMLSSLCLYAPFVHMIICAADGGVLASRLRRGYYVMPGEAGFQLARVLGGQFIEPNFCFSRESPEVPDISKVVNKAAEAIRTIHVRRRHQQREAEWVSTTYPDSLAEGGSASPGASYPVPSARLDGPEEEQWGKARMSKEPSAGTLSDAPSAPEAYA</sequence>
<keyword evidence="2" id="KW-0812">Transmembrane</keyword>
<dbReference type="AlphaFoldDB" id="A0A8J6B3G9"/>
<reference evidence="3" key="1">
    <citation type="submission" date="2021-05" db="EMBL/GenBank/DDBJ databases">
        <title>A free-living protist that lacks canonical eukaryotic 1 DNA replication and segregation systems.</title>
        <authorList>
            <person name="Salas-Leiva D.E."/>
            <person name="Tromer E.C."/>
            <person name="Curtis B.A."/>
            <person name="Jerlstrom-Hultqvist J."/>
            <person name="Kolisko M."/>
            <person name="Yi Z."/>
            <person name="Salas-Leiva J.S."/>
            <person name="Gallot-Lavallee L."/>
            <person name="Kops G.J.P.L."/>
            <person name="Archibald J.M."/>
            <person name="Simpson A.G.B."/>
            <person name="Roger A.J."/>
        </authorList>
    </citation>
    <scope>NUCLEOTIDE SEQUENCE</scope>
    <source>
        <strain evidence="3">BICM</strain>
    </source>
</reference>
<gene>
    <name evidence="3" type="ORF">J8273_5155</name>
</gene>
<evidence type="ECO:0000313" key="3">
    <source>
        <dbReference type="EMBL" id="KAG9392174.1"/>
    </source>
</evidence>
<feature type="region of interest" description="Disordered" evidence="1">
    <location>
        <begin position="220"/>
        <end position="283"/>
    </location>
</feature>
<feature type="transmembrane region" description="Helical" evidence="2">
    <location>
        <begin position="92"/>
        <end position="118"/>
    </location>
</feature>
<protein>
    <submittedName>
        <fullName evidence="3">Uncharacterized protein</fullName>
    </submittedName>
</protein>
<evidence type="ECO:0000256" key="1">
    <source>
        <dbReference type="SAM" id="MobiDB-lite"/>
    </source>
</evidence>
<keyword evidence="4" id="KW-1185">Reference proteome</keyword>
<evidence type="ECO:0000256" key="2">
    <source>
        <dbReference type="SAM" id="Phobius"/>
    </source>
</evidence>
<keyword evidence="2" id="KW-1133">Transmembrane helix</keyword>
<feature type="transmembrane region" description="Helical" evidence="2">
    <location>
        <begin position="124"/>
        <end position="152"/>
    </location>
</feature>
<organism evidence="3 4">
    <name type="scientific">Carpediemonas membranifera</name>
    <dbReference type="NCBI Taxonomy" id="201153"/>
    <lineage>
        <taxon>Eukaryota</taxon>
        <taxon>Metamonada</taxon>
        <taxon>Carpediemonas-like organisms</taxon>
        <taxon>Carpediemonas</taxon>
    </lineage>
</organism>
<accession>A0A8J6B3G9</accession>